<dbReference type="OrthoDB" id="71302at2759"/>
<keyword evidence="4" id="KW-0804">Transcription</keyword>
<dbReference type="GO" id="GO:0003677">
    <property type="term" value="F:DNA binding"/>
    <property type="evidence" value="ECO:0007669"/>
    <property type="project" value="UniProtKB-KW"/>
</dbReference>
<evidence type="ECO:0000256" key="4">
    <source>
        <dbReference type="ARBA" id="ARBA00023163"/>
    </source>
</evidence>
<proteinExistence type="predicted"/>
<evidence type="ECO:0000256" key="2">
    <source>
        <dbReference type="ARBA" id="ARBA00023015"/>
    </source>
</evidence>
<dbReference type="EMBL" id="PKPP01000748">
    <property type="protein sequence ID" value="PWA89112.1"/>
    <property type="molecule type" value="Genomic_DNA"/>
</dbReference>
<organism evidence="8 9">
    <name type="scientific">Artemisia annua</name>
    <name type="common">Sweet wormwood</name>
    <dbReference type="NCBI Taxonomy" id="35608"/>
    <lineage>
        <taxon>Eukaryota</taxon>
        <taxon>Viridiplantae</taxon>
        <taxon>Streptophyta</taxon>
        <taxon>Embryophyta</taxon>
        <taxon>Tracheophyta</taxon>
        <taxon>Spermatophyta</taxon>
        <taxon>Magnoliopsida</taxon>
        <taxon>eudicotyledons</taxon>
        <taxon>Gunneridae</taxon>
        <taxon>Pentapetalae</taxon>
        <taxon>asterids</taxon>
        <taxon>campanulids</taxon>
        <taxon>Asterales</taxon>
        <taxon>Asteraceae</taxon>
        <taxon>Asteroideae</taxon>
        <taxon>Anthemideae</taxon>
        <taxon>Artemisiinae</taxon>
        <taxon>Artemisia</taxon>
    </lineage>
</organism>
<comment type="subcellular location">
    <subcellularLocation>
        <location evidence="1">Nucleus</location>
    </subcellularLocation>
</comment>
<reference evidence="8 9" key="1">
    <citation type="journal article" date="2018" name="Mol. Plant">
        <title>The genome of Artemisia annua provides insight into the evolution of Asteraceae family and artemisinin biosynthesis.</title>
        <authorList>
            <person name="Shen Q."/>
            <person name="Zhang L."/>
            <person name="Liao Z."/>
            <person name="Wang S."/>
            <person name="Yan T."/>
            <person name="Shi P."/>
            <person name="Liu M."/>
            <person name="Fu X."/>
            <person name="Pan Q."/>
            <person name="Wang Y."/>
            <person name="Lv Z."/>
            <person name="Lu X."/>
            <person name="Zhang F."/>
            <person name="Jiang W."/>
            <person name="Ma Y."/>
            <person name="Chen M."/>
            <person name="Hao X."/>
            <person name="Li L."/>
            <person name="Tang Y."/>
            <person name="Lv G."/>
            <person name="Zhou Y."/>
            <person name="Sun X."/>
            <person name="Brodelius P.E."/>
            <person name="Rose J.K.C."/>
            <person name="Tang K."/>
        </authorList>
    </citation>
    <scope>NUCLEOTIDE SEQUENCE [LARGE SCALE GENOMIC DNA]</scope>
    <source>
        <strain evidence="9">cv. Huhao1</strain>
        <tissue evidence="8">Leaf</tissue>
    </source>
</reference>
<dbReference type="GO" id="GO:0046983">
    <property type="term" value="F:protein dimerization activity"/>
    <property type="evidence" value="ECO:0007669"/>
    <property type="project" value="InterPro"/>
</dbReference>
<sequence length="409" mass="45435">MNQCVPSWDLEDFNSNLDIFKLGYEVAELTWENGQVAMHELGHRRVPSKSQPETSWDKPRAGETLEAIVTQATYQPYCKTHVVVNDNELVPSATMASDALVPSARDAGCSTHVGSCSNDPSAFLNERVACGGDDGGCATVRCHDMTMSGCGTYETFDTYDGDTGGQRLIETSMGSPENTSSGGDCLKSRSPDDSACHCRTKEVNVVTEKKRGKSESSTSTKRRRTAANHNQSERKRRDKINQKMKTLQKMVPNSNKTDKASMLDEVIEYLKQMQAQVHMVNRMNMPPMMMPLVMQQQQQQQQQMQMSMMNSMGLGMGMGMGMGMGFGGMDMNTMALSHLPTGFHPTTFMHMPWNNHITDRVVNYGPMAGDPMSAFRLSRSQPMNMDAYSRMAALYQYMQNQSSGSHPKN</sequence>
<keyword evidence="2" id="KW-0805">Transcription regulation</keyword>
<evidence type="ECO:0000259" key="7">
    <source>
        <dbReference type="PROSITE" id="PS50888"/>
    </source>
</evidence>
<feature type="compositionally biased region" description="Polar residues" evidence="6">
    <location>
        <begin position="172"/>
        <end position="182"/>
    </location>
</feature>
<dbReference type="Gene3D" id="4.10.280.10">
    <property type="entry name" value="Helix-loop-helix DNA-binding domain"/>
    <property type="match status" value="1"/>
</dbReference>
<dbReference type="PROSITE" id="PS50888">
    <property type="entry name" value="BHLH"/>
    <property type="match status" value="1"/>
</dbReference>
<protein>
    <submittedName>
        <fullName evidence="8">Myc-type, basic helix-loop-helix (BHLH) domain-containing protein</fullName>
    </submittedName>
</protein>
<feature type="region of interest" description="Disordered" evidence="6">
    <location>
        <begin position="164"/>
        <end position="194"/>
    </location>
</feature>
<dbReference type="GO" id="GO:0005634">
    <property type="term" value="C:nucleus"/>
    <property type="evidence" value="ECO:0007669"/>
    <property type="project" value="UniProtKB-SubCell"/>
</dbReference>
<dbReference type="PANTHER" id="PTHR45855:SF23">
    <property type="entry name" value="TRANSCRIPTION FACTOR MEE8-RELATED"/>
    <property type="match status" value="1"/>
</dbReference>
<dbReference type="SUPFAM" id="SSF47459">
    <property type="entry name" value="HLH, helix-loop-helix DNA-binding domain"/>
    <property type="match status" value="1"/>
</dbReference>
<dbReference type="InterPro" id="IPR036638">
    <property type="entry name" value="HLH_DNA-bd_sf"/>
</dbReference>
<dbReference type="CDD" id="cd11445">
    <property type="entry name" value="bHLH_AtPIF_like"/>
    <property type="match status" value="1"/>
</dbReference>
<dbReference type="SMART" id="SM00353">
    <property type="entry name" value="HLH"/>
    <property type="match status" value="1"/>
</dbReference>
<keyword evidence="3" id="KW-0238">DNA-binding</keyword>
<comment type="caution">
    <text evidence="8">The sequence shown here is derived from an EMBL/GenBank/DDBJ whole genome shotgun (WGS) entry which is preliminary data.</text>
</comment>
<dbReference type="InterPro" id="IPR047265">
    <property type="entry name" value="PIF1-like_bHLH"/>
</dbReference>
<feature type="region of interest" description="Disordered" evidence="6">
    <location>
        <begin position="207"/>
        <end position="247"/>
    </location>
</feature>
<keyword evidence="5" id="KW-0539">Nucleus</keyword>
<evidence type="ECO:0000256" key="6">
    <source>
        <dbReference type="SAM" id="MobiDB-lite"/>
    </source>
</evidence>
<keyword evidence="9" id="KW-1185">Reference proteome</keyword>
<name>A0A2U1PTS6_ARTAN</name>
<dbReference type="PANTHER" id="PTHR45855">
    <property type="entry name" value="TRANSCRIPTION FACTOR PIF1-RELATED"/>
    <property type="match status" value="1"/>
</dbReference>
<dbReference type="InterPro" id="IPR011598">
    <property type="entry name" value="bHLH_dom"/>
</dbReference>
<dbReference type="InterPro" id="IPR031066">
    <property type="entry name" value="bHLH_ALC-like_plant"/>
</dbReference>
<dbReference type="Pfam" id="PF00010">
    <property type="entry name" value="HLH"/>
    <property type="match status" value="1"/>
</dbReference>
<feature type="domain" description="BHLH" evidence="7">
    <location>
        <begin position="224"/>
        <end position="273"/>
    </location>
</feature>
<dbReference type="AlphaFoldDB" id="A0A2U1PTS6"/>
<dbReference type="Proteomes" id="UP000245207">
    <property type="component" value="Unassembled WGS sequence"/>
</dbReference>
<evidence type="ECO:0000256" key="1">
    <source>
        <dbReference type="ARBA" id="ARBA00004123"/>
    </source>
</evidence>
<gene>
    <name evidence="8" type="ORF">CTI12_AA114490</name>
</gene>
<feature type="compositionally biased region" description="Basic and acidic residues" evidence="6">
    <location>
        <begin position="231"/>
        <end position="241"/>
    </location>
</feature>
<accession>A0A2U1PTS6</accession>
<evidence type="ECO:0000313" key="8">
    <source>
        <dbReference type="EMBL" id="PWA89112.1"/>
    </source>
</evidence>
<evidence type="ECO:0000256" key="3">
    <source>
        <dbReference type="ARBA" id="ARBA00023125"/>
    </source>
</evidence>
<evidence type="ECO:0000313" key="9">
    <source>
        <dbReference type="Proteomes" id="UP000245207"/>
    </source>
</evidence>
<evidence type="ECO:0000256" key="5">
    <source>
        <dbReference type="ARBA" id="ARBA00023242"/>
    </source>
</evidence>